<dbReference type="EMBL" id="JAAIVB010000084">
    <property type="protein sequence ID" value="NEX64656.1"/>
    <property type="molecule type" value="Genomic_DNA"/>
</dbReference>
<accession>A0A6B3SYP9</accession>
<protein>
    <submittedName>
        <fullName evidence="1">Uncharacterized protein</fullName>
    </submittedName>
</protein>
<keyword evidence="2" id="KW-1185">Reference proteome</keyword>
<sequence>MPRLDANKASSFSGHVDSGRYFILKQEMFINEHATGGNRHPRISFAITYEGDEPILEPSASGIEQGRLWVESSACD</sequence>
<organism evidence="1 2">
    <name type="scientific">Noviherbaspirillum galbum</name>
    <dbReference type="NCBI Taxonomy" id="2709383"/>
    <lineage>
        <taxon>Bacteria</taxon>
        <taxon>Pseudomonadati</taxon>
        <taxon>Pseudomonadota</taxon>
        <taxon>Betaproteobacteria</taxon>
        <taxon>Burkholderiales</taxon>
        <taxon>Oxalobacteraceae</taxon>
        <taxon>Noviherbaspirillum</taxon>
    </lineage>
</organism>
<dbReference type="AlphaFoldDB" id="A0A6B3SYP9"/>
<evidence type="ECO:0000313" key="1">
    <source>
        <dbReference type="EMBL" id="NEX64656.1"/>
    </source>
</evidence>
<gene>
    <name evidence="1" type="ORF">G3574_26560</name>
</gene>
<dbReference type="RefSeq" id="WP_163968590.1">
    <property type="nucleotide sequence ID" value="NZ_JAAIVB010000084.1"/>
</dbReference>
<proteinExistence type="predicted"/>
<comment type="caution">
    <text evidence="1">The sequence shown here is derived from an EMBL/GenBank/DDBJ whole genome shotgun (WGS) entry which is preliminary data.</text>
</comment>
<reference evidence="1 2" key="1">
    <citation type="submission" date="2020-02" db="EMBL/GenBank/DDBJ databases">
        <authorList>
            <person name="Kim M.K."/>
        </authorList>
    </citation>
    <scope>NUCLEOTIDE SEQUENCE [LARGE SCALE GENOMIC DNA]</scope>
    <source>
        <strain evidence="1 2">17J57-3</strain>
    </source>
</reference>
<evidence type="ECO:0000313" key="2">
    <source>
        <dbReference type="Proteomes" id="UP000482155"/>
    </source>
</evidence>
<name>A0A6B3SYP9_9BURK</name>
<dbReference type="Proteomes" id="UP000482155">
    <property type="component" value="Unassembled WGS sequence"/>
</dbReference>